<protein>
    <submittedName>
        <fullName evidence="1">Uncharacterized protein</fullName>
    </submittedName>
</protein>
<dbReference type="EMBL" id="MK373772">
    <property type="protein sequence ID" value="QBQ76670.1"/>
    <property type="molecule type" value="Genomic_DNA"/>
</dbReference>
<dbReference type="Proteomes" id="UP000307461">
    <property type="component" value="Segment"/>
</dbReference>
<proteinExistence type="predicted"/>
<accession>A0A482MU83</accession>
<evidence type="ECO:0000313" key="1">
    <source>
        <dbReference type="EMBL" id="QBQ76670.1"/>
    </source>
</evidence>
<keyword evidence="2" id="KW-1185">Reference proteome</keyword>
<evidence type="ECO:0000313" key="2">
    <source>
        <dbReference type="Proteomes" id="UP000307461"/>
    </source>
</evidence>
<sequence length="63" mass="7165">MSLFKMLFGNAFSTPFAAALRDLAPPQRTEIVSYTKRYTRKGVRIIPLEVRALPGRSRGKARR</sequence>
<name>A0A482MU83_9CAUD</name>
<gene>
    <name evidence="1" type="ORF">PTXU04_00056</name>
</gene>
<organism evidence="1 2">
    <name type="scientific">Escherichia phage PTXU04</name>
    <dbReference type="NCBI Taxonomy" id="2508206"/>
    <lineage>
        <taxon>Viruses</taxon>
        <taxon>Duplodnaviria</taxon>
        <taxon>Heunggongvirae</taxon>
        <taxon>Uroviricota</taxon>
        <taxon>Caudoviricetes</taxon>
        <taxon>Xuquatrovirus</taxon>
        <taxon>Xuquatrovirus PTXU04</taxon>
    </lineage>
</organism>
<reference evidence="1 2" key="1">
    <citation type="submission" date="2019-01" db="EMBL/GenBank/DDBJ databases">
        <title>Still something new to discover - new insights into E. coli phage diversity and taxonomy.</title>
        <authorList>
            <person name="Korf I.H.E."/>
            <person name="Adriaennsens E."/>
            <person name="Dreiseikelmann B."/>
            <person name="Kropinski A."/>
            <person name="Nimtz M."/>
            <person name="Meier-Kolthoff J.P."/>
            <person name="Rohde M."/>
            <person name="van Raaij M."/>
            <person name="Wittmann J."/>
        </authorList>
    </citation>
    <scope>NUCLEOTIDE SEQUENCE [LARGE SCALE GENOMIC DNA]</scope>
</reference>